<dbReference type="OrthoDB" id="3458900at2759"/>
<proteinExistence type="predicted"/>
<feature type="compositionally biased region" description="Polar residues" evidence="1">
    <location>
        <begin position="74"/>
        <end position="93"/>
    </location>
</feature>
<evidence type="ECO:0000313" key="3">
    <source>
        <dbReference type="Proteomes" id="UP000235371"/>
    </source>
</evidence>
<organism evidence="2 3">
    <name type="scientific">Hyaloscypha bicolor E</name>
    <dbReference type="NCBI Taxonomy" id="1095630"/>
    <lineage>
        <taxon>Eukaryota</taxon>
        <taxon>Fungi</taxon>
        <taxon>Dikarya</taxon>
        <taxon>Ascomycota</taxon>
        <taxon>Pezizomycotina</taxon>
        <taxon>Leotiomycetes</taxon>
        <taxon>Helotiales</taxon>
        <taxon>Hyaloscyphaceae</taxon>
        <taxon>Hyaloscypha</taxon>
        <taxon>Hyaloscypha bicolor</taxon>
    </lineage>
</organism>
<gene>
    <name evidence="2" type="ORF">K444DRAFT_636661</name>
</gene>
<dbReference type="InParanoid" id="A0A2J6SKS2"/>
<accession>A0A2J6SKS2</accession>
<name>A0A2J6SKS2_9HELO</name>
<keyword evidence="3" id="KW-1185">Reference proteome</keyword>
<dbReference type="GeneID" id="36592103"/>
<dbReference type="RefSeq" id="XP_024728257.1">
    <property type="nucleotide sequence ID" value="XM_024884026.1"/>
</dbReference>
<reference evidence="2 3" key="1">
    <citation type="submission" date="2016-04" db="EMBL/GenBank/DDBJ databases">
        <title>A degradative enzymes factory behind the ericoid mycorrhizal symbiosis.</title>
        <authorList>
            <consortium name="DOE Joint Genome Institute"/>
            <person name="Martino E."/>
            <person name="Morin E."/>
            <person name="Grelet G."/>
            <person name="Kuo A."/>
            <person name="Kohler A."/>
            <person name="Daghino S."/>
            <person name="Barry K."/>
            <person name="Choi C."/>
            <person name="Cichocki N."/>
            <person name="Clum A."/>
            <person name="Copeland A."/>
            <person name="Hainaut M."/>
            <person name="Haridas S."/>
            <person name="Labutti K."/>
            <person name="Lindquist E."/>
            <person name="Lipzen A."/>
            <person name="Khouja H.-R."/>
            <person name="Murat C."/>
            <person name="Ohm R."/>
            <person name="Olson A."/>
            <person name="Spatafora J."/>
            <person name="Veneault-Fourrey C."/>
            <person name="Henrissat B."/>
            <person name="Grigoriev I."/>
            <person name="Martin F."/>
            <person name="Perotto S."/>
        </authorList>
    </citation>
    <scope>NUCLEOTIDE SEQUENCE [LARGE SCALE GENOMIC DNA]</scope>
    <source>
        <strain evidence="2 3">E</strain>
    </source>
</reference>
<dbReference type="EMBL" id="KZ613912">
    <property type="protein sequence ID" value="PMD51353.1"/>
    <property type="molecule type" value="Genomic_DNA"/>
</dbReference>
<dbReference type="AlphaFoldDB" id="A0A2J6SKS2"/>
<feature type="region of interest" description="Disordered" evidence="1">
    <location>
        <begin position="70"/>
        <end position="96"/>
    </location>
</feature>
<dbReference type="Proteomes" id="UP000235371">
    <property type="component" value="Unassembled WGS sequence"/>
</dbReference>
<protein>
    <submittedName>
        <fullName evidence="2">Uncharacterized protein</fullName>
    </submittedName>
</protein>
<evidence type="ECO:0000256" key="1">
    <source>
        <dbReference type="SAM" id="MobiDB-lite"/>
    </source>
</evidence>
<evidence type="ECO:0000313" key="2">
    <source>
        <dbReference type="EMBL" id="PMD51353.1"/>
    </source>
</evidence>
<sequence>MEPNTDAREINIKERTFPFIFQGLGFFLVKDGAPESELEEEPKNPRDISHLLKRDYKYEAFPFPNHYASEEATSETAPQQSNQVLNDTNSASPNADAPAIDEDWPDLAEVMELSDDECFFHYNRLLGGDYPWERLNELVLLGMEEKDMDIDDFKEWQEIWKLHSRFRETKIKDANNIEDIRYTVHDILLWTLVLDYYYDVPEADSIIEAFGKKWLTLLIQWKDIIIDIKLINGKLLPVNGVAESERYSD</sequence>